<dbReference type="GeneID" id="13884768"/>
<comment type="subunit">
    <text evidence="4">Component of the exocyst complex.</text>
</comment>
<dbReference type="PANTHER" id="PTHR13043">
    <property type="entry name" value="EXOCYST COMPLEX COMPONENT SEC5"/>
    <property type="match status" value="1"/>
</dbReference>
<gene>
    <name evidence="7" type="primary">KAFR0B05900</name>
    <name evidence="7" type="ORF">KAFR_0B05900</name>
</gene>
<dbReference type="GO" id="GO:0000145">
    <property type="term" value="C:exocyst"/>
    <property type="evidence" value="ECO:0007669"/>
    <property type="project" value="UniProtKB-UniRule"/>
</dbReference>
<feature type="domain" description="Exocyst complex component EXOC2/Sec5 N-terminal" evidence="6">
    <location>
        <begin position="87"/>
        <end position="970"/>
    </location>
</feature>
<reference evidence="7 8" key="1">
    <citation type="journal article" date="2011" name="Proc. Natl. Acad. Sci. U.S.A.">
        <title>Evolutionary erosion of yeast sex chromosomes by mating-type switching accidents.</title>
        <authorList>
            <person name="Gordon J.L."/>
            <person name="Armisen D."/>
            <person name="Proux-Wera E."/>
            <person name="Oheigeartaigh S.S."/>
            <person name="Byrne K.P."/>
            <person name="Wolfe K.H."/>
        </authorList>
    </citation>
    <scope>NUCLEOTIDE SEQUENCE [LARGE SCALE GENOMIC DNA]</scope>
    <source>
        <strain evidence="8">ATCC 22294 / BCRC 22015 / CBS 2517 / CECT 1963 / NBRC 1671 / NRRL Y-8276</strain>
    </source>
</reference>
<dbReference type="STRING" id="1071382.H2AR86"/>
<keyword evidence="2 4" id="KW-0813">Transport</keyword>
<name>H2AR86_KAZAF</name>
<dbReference type="KEGG" id="kaf:KAFR_0B05900"/>
<evidence type="ECO:0000259" key="6">
    <source>
        <dbReference type="Pfam" id="PF15469"/>
    </source>
</evidence>
<dbReference type="GO" id="GO:0001927">
    <property type="term" value="P:exocyst assembly"/>
    <property type="evidence" value="ECO:0007669"/>
    <property type="project" value="EnsemblFungi"/>
</dbReference>
<dbReference type="AlphaFoldDB" id="H2AR86"/>
<dbReference type="GO" id="GO:0006893">
    <property type="term" value="P:Golgi to plasma membrane transport"/>
    <property type="evidence" value="ECO:0007669"/>
    <property type="project" value="UniProtKB-UniRule"/>
</dbReference>
<keyword evidence="3 4" id="KW-0268">Exocytosis</keyword>
<keyword evidence="8" id="KW-1185">Reference proteome</keyword>
<evidence type="ECO:0000313" key="7">
    <source>
        <dbReference type="EMBL" id="CCF56886.1"/>
    </source>
</evidence>
<dbReference type="Proteomes" id="UP000005220">
    <property type="component" value="Chromosome 2"/>
</dbReference>
<comment type="function">
    <text evidence="4">Component of the exocyst complex involved in the docking of exocytic vesicles with fusion sites on the plasma membrane.</text>
</comment>
<dbReference type="GO" id="GO:0048309">
    <property type="term" value="P:endoplasmic reticulum inheritance"/>
    <property type="evidence" value="ECO:0007669"/>
    <property type="project" value="EnsemblFungi"/>
</dbReference>
<accession>H2AR86</accession>
<evidence type="ECO:0000256" key="5">
    <source>
        <dbReference type="SAM" id="Coils"/>
    </source>
</evidence>
<keyword evidence="5" id="KW-0175">Coiled coil</keyword>
<keyword evidence="4" id="KW-0653">Protein transport</keyword>
<dbReference type="FunCoup" id="H2AR86">
    <property type="interactions" value="355"/>
</dbReference>
<dbReference type="GO" id="GO:0000131">
    <property type="term" value="C:incipient cellular bud site"/>
    <property type="evidence" value="ECO:0007669"/>
    <property type="project" value="EnsemblFungi"/>
</dbReference>
<dbReference type="InParanoid" id="H2AR86"/>
<dbReference type="InterPro" id="IPR029175">
    <property type="entry name" value="EXOC2/Sec5"/>
</dbReference>
<protein>
    <recommendedName>
        <fullName evidence="4">Exocyst complex component SEC5</fullName>
    </recommendedName>
</protein>
<evidence type="ECO:0000256" key="3">
    <source>
        <dbReference type="ARBA" id="ARBA00022483"/>
    </source>
</evidence>
<evidence type="ECO:0000256" key="4">
    <source>
        <dbReference type="RuleBase" id="RU365069"/>
    </source>
</evidence>
<dbReference type="GO" id="GO:0015031">
    <property type="term" value="P:protein transport"/>
    <property type="evidence" value="ECO:0007669"/>
    <property type="project" value="UniProtKB-KW"/>
</dbReference>
<dbReference type="PANTHER" id="PTHR13043:SF1">
    <property type="entry name" value="EXOCYST COMPLEX COMPONENT 2"/>
    <property type="match status" value="1"/>
</dbReference>
<dbReference type="EMBL" id="HE650822">
    <property type="protein sequence ID" value="CCF56886.1"/>
    <property type="molecule type" value="Genomic_DNA"/>
</dbReference>
<dbReference type="InterPro" id="IPR039481">
    <property type="entry name" value="EXOC2/Sec5_N_dom"/>
</dbReference>
<dbReference type="GO" id="GO:0005934">
    <property type="term" value="C:cellular bud tip"/>
    <property type="evidence" value="ECO:0007669"/>
    <property type="project" value="EnsemblFungi"/>
</dbReference>
<dbReference type="HOGENOM" id="CLU_339546_0_0_1"/>
<sequence length="971" mass="112069">MEPFSFDDEDLLEFYNLKSLDPTGSWKVDSSVLLPDENKLAKWESVELTMANSYEILKDLISHQQQLHNYYHNNSNSLGNDFNSIFDPLNNEEMSNSFQKLHLDDEALTHYMINSKKFNVQKFLRDIHSTDSFNDLTKSLDNLDSIIKDQEDNLKHLVQSNFTKYVKIKNRLDLIYKQFSESNNSNLAQLSEKVDESIRATTLTLKPLLDTTTRISNFKMARDFIEENRAFFNVPKTLKNCLERKDYTTLTSEYLKAKELYEQFKESAVIDSDIAMPSDNEEDEDSSRTISNKKDNVPKIVEMIWSQVEKIIESYRKQMWESLIGNDNTMSKLEIESQDYVLPLISKLLDLNVDENPIIKWLYFKLDLLETTLVKTSQHLLMKIIKVQKQILKISIDENDDLEGVDLSYYLSIDQLLQLDPINLELENGRNRGNSPSDSSHQLALSTYSGLTDSPTVVDMWLLILRYINELKHICTKFIELWEHVEKFLDGTYQSILINEKKKDNILVGNVNVLDNFKRFLILQKDQVNDIRNRGQKFIKLTSGTLSFFLHSTQASLSEFDPDKISINGLHEEAEMTKRKDTGIPTDYGFIPPRANGLSCLRYLPKITDSLLKFVTQLAQLSISPETIEISRDLASIAITRCIGAISSTRLRDTSNFYKLENWDIYRYVQSPGDNQDGSAIEYGVTQFPEIVLTVQHFSIKTIRDIVFSFEKFPVLNNVSVVGYPSKQLLTGIELQQIISMEAVLEAILKNAAKDKDNPRNSKTVLTLTNLQYIKDYTFPTILQYFDDSFDLKLETKPLEIFNLLNKMGSSIFGNYLSDLKIHLRDILEVKFQQINWPNYKSTSFRINDYIIEALMLLVTVHSECYKIGPQLINKILKETQIFISRYLFEAFKSFIGNLSSDGLLQATVDLKFFQRVLGSLLEKDTAVTLTACLQNCFQNNIDRMNKCIEETEPIVTANLKRTSVQFSAFR</sequence>
<dbReference type="eggNOG" id="KOG2347">
    <property type="taxonomic scope" value="Eukaryota"/>
</dbReference>
<dbReference type="GO" id="GO:0005935">
    <property type="term" value="C:cellular bud neck"/>
    <property type="evidence" value="ECO:0007669"/>
    <property type="project" value="EnsemblFungi"/>
</dbReference>
<evidence type="ECO:0000256" key="2">
    <source>
        <dbReference type="ARBA" id="ARBA00022448"/>
    </source>
</evidence>
<feature type="coiled-coil region" evidence="5">
    <location>
        <begin position="133"/>
        <end position="160"/>
    </location>
</feature>
<dbReference type="RefSeq" id="XP_003956021.1">
    <property type="nucleotide sequence ID" value="XM_003955972.1"/>
</dbReference>
<evidence type="ECO:0000256" key="1">
    <source>
        <dbReference type="ARBA" id="ARBA00010578"/>
    </source>
</evidence>
<organism evidence="7 8">
    <name type="scientific">Kazachstania africana (strain ATCC 22294 / BCRC 22015 / CBS 2517 / CECT 1963 / NBRC 1671 / NRRL Y-8276)</name>
    <name type="common">Yeast</name>
    <name type="synonym">Kluyveromyces africanus</name>
    <dbReference type="NCBI Taxonomy" id="1071382"/>
    <lineage>
        <taxon>Eukaryota</taxon>
        <taxon>Fungi</taxon>
        <taxon>Dikarya</taxon>
        <taxon>Ascomycota</taxon>
        <taxon>Saccharomycotina</taxon>
        <taxon>Saccharomycetes</taxon>
        <taxon>Saccharomycetales</taxon>
        <taxon>Saccharomycetaceae</taxon>
        <taxon>Kazachstania</taxon>
    </lineage>
</organism>
<proteinExistence type="inferred from homology"/>
<evidence type="ECO:0000313" key="8">
    <source>
        <dbReference type="Proteomes" id="UP000005220"/>
    </source>
</evidence>
<dbReference type="OrthoDB" id="26242at2759"/>
<comment type="similarity">
    <text evidence="1 4">Belongs to the SEC5 family.</text>
</comment>
<dbReference type="Pfam" id="PF15469">
    <property type="entry name" value="Sec5"/>
    <property type="match status" value="1"/>
</dbReference>